<organism evidence="3 4">
    <name type="scientific">Leersia perrieri</name>
    <dbReference type="NCBI Taxonomy" id="77586"/>
    <lineage>
        <taxon>Eukaryota</taxon>
        <taxon>Viridiplantae</taxon>
        <taxon>Streptophyta</taxon>
        <taxon>Embryophyta</taxon>
        <taxon>Tracheophyta</taxon>
        <taxon>Spermatophyta</taxon>
        <taxon>Magnoliopsida</taxon>
        <taxon>Liliopsida</taxon>
        <taxon>Poales</taxon>
        <taxon>Poaceae</taxon>
        <taxon>BOP clade</taxon>
        <taxon>Oryzoideae</taxon>
        <taxon>Oryzeae</taxon>
        <taxon>Oryzinae</taxon>
        <taxon>Leersia</taxon>
    </lineage>
</organism>
<dbReference type="SUPFAM" id="SSF52058">
    <property type="entry name" value="L domain-like"/>
    <property type="match status" value="1"/>
</dbReference>
<dbReference type="InterPro" id="IPR032675">
    <property type="entry name" value="LRR_dom_sf"/>
</dbReference>
<dbReference type="STRING" id="77586.A0A0D9XN65"/>
<reference evidence="3" key="3">
    <citation type="submission" date="2015-04" db="UniProtKB">
        <authorList>
            <consortium name="EnsemblPlants"/>
        </authorList>
    </citation>
    <scope>IDENTIFICATION</scope>
</reference>
<dbReference type="Gramene" id="LPERR11G00330.1">
    <property type="protein sequence ID" value="LPERR11G00330.1"/>
    <property type="gene ID" value="LPERR11G00330"/>
</dbReference>
<sequence>MRRRTGQRQSTATANLRRPKPPIAGFIASTISARRAHMEDGTCLVNKKRRLTRRPCVEVDRSSKRIKSQRVDFESLPEGLDADVIVQTHYQEIVSRIISQLTLMEAVRMSMTSSKLTRAWIYHPNLCFDTSIVFGSSSRHKEVPIAKRFIDTVNFILSKHSGLGVNKLAVMFELRKEHAHDIDGWVSFAVTSKARVVTLNFSPYRGSHVCSYNFPCHLFNDKNGSHLQVLQLDTVTLGPSPNFCGFSNLTMLTLENVLVLGDLQLLHKCPALECLTIRMCSQLHNLHAPEPLPRLKILSVQDSAIDKIDFHAPNLTTFNYKGRFKVIIALHECLKLKTASIESGFEENLEYIFTGLPNGLRHVERLHVEVLVATQIPGFTHAPQKFTNLRHLAIRITYLLANRAGKNAVLQLAYFLEAAPFLVDLHLDMLCIDFSWNRPPKDVIVNRPHYNLKRACITGFHGNGGQIALARYILKNAIKLENMTLDPKGRIMSHMVAEHGGRIMIKDKIVPKDKNGVLVIL</sequence>
<dbReference type="InterPro" id="IPR053772">
    <property type="entry name" value="At1g61320/At1g61330-like"/>
</dbReference>
<dbReference type="Pfam" id="PF23622">
    <property type="entry name" value="LRR_At1g61320_AtMIF1"/>
    <property type="match status" value="1"/>
</dbReference>
<proteinExistence type="predicted"/>
<reference evidence="4" key="2">
    <citation type="submission" date="2013-12" db="EMBL/GenBank/DDBJ databases">
        <authorList>
            <person name="Yu Y."/>
            <person name="Lee S."/>
            <person name="de Baynast K."/>
            <person name="Wissotski M."/>
            <person name="Liu L."/>
            <person name="Talag J."/>
            <person name="Goicoechea J."/>
            <person name="Angelova A."/>
            <person name="Jetty R."/>
            <person name="Kudrna D."/>
            <person name="Golser W."/>
            <person name="Rivera L."/>
            <person name="Zhang J."/>
            <person name="Wing R."/>
        </authorList>
    </citation>
    <scope>NUCLEOTIDE SEQUENCE</scope>
</reference>
<name>A0A0D9XN65_9ORYZ</name>
<protein>
    <recommendedName>
        <fullName evidence="2">At1g61320/AtMIF1 LRR domain-containing protein</fullName>
    </recommendedName>
</protein>
<dbReference type="InterPro" id="IPR055357">
    <property type="entry name" value="LRR_At1g61320_AtMIF1"/>
</dbReference>
<dbReference type="Gene3D" id="3.80.10.10">
    <property type="entry name" value="Ribonuclease Inhibitor"/>
    <property type="match status" value="1"/>
</dbReference>
<dbReference type="AlphaFoldDB" id="A0A0D9XN65"/>
<keyword evidence="4" id="KW-1185">Reference proteome</keyword>
<accession>A0A0D9XN65</accession>
<dbReference type="PANTHER" id="PTHR34145:SF48">
    <property type="entry name" value="OS01G0553400 PROTEIN"/>
    <property type="match status" value="1"/>
</dbReference>
<evidence type="ECO:0000259" key="2">
    <source>
        <dbReference type="Pfam" id="PF23622"/>
    </source>
</evidence>
<reference evidence="3 4" key="1">
    <citation type="submission" date="2012-08" db="EMBL/GenBank/DDBJ databases">
        <title>Oryza genome evolution.</title>
        <authorList>
            <person name="Wing R.A."/>
        </authorList>
    </citation>
    <scope>NUCLEOTIDE SEQUENCE</scope>
</reference>
<evidence type="ECO:0000256" key="1">
    <source>
        <dbReference type="SAM" id="MobiDB-lite"/>
    </source>
</evidence>
<evidence type="ECO:0000313" key="3">
    <source>
        <dbReference type="EnsemblPlants" id="LPERR11G00330.1"/>
    </source>
</evidence>
<dbReference type="HOGENOM" id="CLU_010721_3_6_1"/>
<feature type="domain" description="At1g61320/AtMIF1 LRR" evidence="2">
    <location>
        <begin position="156"/>
        <end position="520"/>
    </location>
</feature>
<dbReference type="eggNOG" id="ENOG502RYMX">
    <property type="taxonomic scope" value="Eukaryota"/>
</dbReference>
<feature type="region of interest" description="Disordered" evidence="1">
    <location>
        <begin position="1"/>
        <end position="21"/>
    </location>
</feature>
<dbReference type="Proteomes" id="UP000032180">
    <property type="component" value="Chromosome 11"/>
</dbReference>
<dbReference type="EnsemblPlants" id="LPERR11G00330.1">
    <property type="protein sequence ID" value="LPERR11G00330.1"/>
    <property type="gene ID" value="LPERR11G00330"/>
</dbReference>
<dbReference type="PANTHER" id="PTHR34145">
    <property type="entry name" value="OS02G0105600 PROTEIN"/>
    <property type="match status" value="1"/>
</dbReference>
<evidence type="ECO:0000313" key="4">
    <source>
        <dbReference type="Proteomes" id="UP000032180"/>
    </source>
</evidence>